<keyword evidence="3 4" id="KW-0175">Coiled coil</keyword>
<dbReference type="AlphaFoldDB" id="A0A8C3NZS8"/>
<dbReference type="PANTHER" id="PTHR31259:SF3">
    <property type="entry name" value="ENDOSOME-ASSOCIATED-TRAFFICKING REGULATOR 1"/>
    <property type="match status" value="1"/>
</dbReference>
<keyword evidence="7" id="KW-1185">Reference proteome</keyword>
<evidence type="ECO:0000256" key="4">
    <source>
        <dbReference type="SAM" id="Coils"/>
    </source>
</evidence>
<evidence type="ECO:0000256" key="5">
    <source>
        <dbReference type="SAM" id="MobiDB-lite"/>
    </source>
</evidence>
<feature type="coiled-coil region" evidence="4">
    <location>
        <begin position="261"/>
        <end position="369"/>
    </location>
</feature>
<evidence type="ECO:0000256" key="2">
    <source>
        <dbReference type="ARBA" id="ARBA00016007"/>
    </source>
</evidence>
<dbReference type="GO" id="GO:0005813">
    <property type="term" value="C:centrosome"/>
    <property type="evidence" value="ECO:0007669"/>
    <property type="project" value="TreeGrafter"/>
</dbReference>
<dbReference type="Ensembl" id="ENSCRFT00000005552.1">
    <property type="protein sequence ID" value="ENSCRFP00000005349.1"/>
    <property type="gene ID" value="ENSCRFG00000004313.1"/>
</dbReference>
<accession>A0A8C3NZS8</accession>
<protein>
    <recommendedName>
        <fullName evidence="2">Endosome-associated-trafficking regulator 1</fullName>
    </recommendedName>
</protein>
<proteinExistence type="inferred from homology"/>
<feature type="region of interest" description="Disordered" evidence="5">
    <location>
        <begin position="17"/>
        <end position="77"/>
    </location>
</feature>
<dbReference type="GO" id="GO:0032465">
    <property type="term" value="P:regulation of cytokinesis"/>
    <property type="evidence" value="ECO:0007669"/>
    <property type="project" value="TreeGrafter"/>
</dbReference>
<dbReference type="GO" id="GO:0055037">
    <property type="term" value="C:recycling endosome"/>
    <property type="evidence" value="ECO:0007669"/>
    <property type="project" value="TreeGrafter"/>
</dbReference>
<feature type="compositionally biased region" description="Acidic residues" evidence="5">
    <location>
        <begin position="55"/>
        <end position="65"/>
    </location>
</feature>
<dbReference type="GO" id="GO:0036064">
    <property type="term" value="C:ciliary basal body"/>
    <property type="evidence" value="ECO:0007669"/>
    <property type="project" value="TreeGrafter"/>
</dbReference>
<feature type="compositionally biased region" description="Acidic residues" evidence="5">
    <location>
        <begin position="23"/>
        <end position="36"/>
    </location>
</feature>
<organism evidence="6 7">
    <name type="scientific">Cyanoderma ruficeps</name>
    <name type="common">rufous-capped babbler</name>
    <dbReference type="NCBI Taxonomy" id="181631"/>
    <lineage>
        <taxon>Eukaryota</taxon>
        <taxon>Metazoa</taxon>
        <taxon>Chordata</taxon>
        <taxon>Craniata</taxon>
        <taxon>Vertebrata</taxon>
        <taxon>Euteleostomi</taxon>
        <taxon>Archelosauria</taxon>
        <taxon>Archosauria</taxon>
        <taxon>Dinosauria</taxon>
        <taxon>Saurischia</taxon>
        <taxon>Theropoda</taxon>
        <taxon>Coelurosauria</taxon>
        <taxon>Aves</taxon>
        <taxon>Neognathae</taxon>
        <taxon>Neoaves</taxon>
        <taxon>Telluraves</taxon>
        <taxon>Australaves</taxon>
        <taxon>Passeriformes</taxon>
        <taxon>Sylvioidea</taxon>
        <taxon>Timaliidae</taxon>
        <taxon>Cyanoderma</taxon>
    </lineage>
</organism>
<sequence>MSQPFHIFRLMMMVYPESQGLQGDDDNDSDDDDSEESGNSCHSELPSSLCKSSDSTDDNQTEDLGEPTSFSLTAGHSYTVKDKQVGLDKHVLELEEEDQEFQEPFYKDMGMSDSLAGDEEASPTYQLPGHQRLPALQKIGTTPSGFLDSFQHSSGLHLGTENTATQAHASDHYVGHPESTTGAEPHVLHEEDGKDREPPSLQPTYDSLWQENSILRSENEMLRNVNLVLMSESFALRQAFKGLKKDSAVFMEEDVMLREEYDILREQYDRLKGENAVLRKDNAMVRRMLNTFQNNLKRQVCMVASLQDQLKTSQAEREKEAQEVQSLVQQAECHLQLMTRRALDAETNVERLKQKIFILQGQLERCKLENENLRTDWPGSSEAQLRLHQTKPPQAHIGQRWLRQAAPASGMPVVSEVLESTRKILKF</sequence>
<dbReference type="GO" id="GO:0005769">
    <property type="term" value="C:early endosome"/>
    <property type="evidence" value="ECO:0007669"/>
    <property type="project" value="TreeGrafter"/>
</dbReference>
<dbReference type="Proteomes" id="UP000694396">
    <property type="component" value="Unplaced"/>
</dbReference>
<dbReference type="GO" id="GO:0045724">
    <property type="term" value="P:positive regulation of cilium assembly"/>
    <property type="evidence" value="ECO:0007669"/>
    <property type="project" value="TreeGrafter"/>
</dbReference>
<reference evidence="6" key="1">
    <citation type="submission" date="2025-08" db="UniProtKB">
        <authorList>
            <consortium name="Ensembl"/>
        </authorList>
    </citation>
    <scope>IDENTIFICATION</scope>
</reference>
<dbReference type="GO" id="GO:0030496">
    <property type="term" value="C:midbody"/>
    <property type="evidence" value="ECO:0007669"/>
    <property type="project" value="TreeGrafter"/>
</dbReference>
<name>A0A8C3NZS8_9PASS</name>
<feature type="region of interest" description="Disordered" evidence="5">
    <location>
        <begin position="172"/>
        <end position="204"/>
    </location>
</feature>
<evidence type="ECO:0000313" key="6">
    <source>
        <dbReference type="Ensembl" id="ENSCRFP00000005349.1"/>
    </source>
</evidence>
<dbReference type="InterPro" id="IPR026757">
    <property type="entry name" value="ENTR1"/>
</dbReference>
<evidence type="ECO:0000313" key="7">
    <source>
        <dbReference type="Proteomes" id="UP000694396"/>
    </source>
</evidence>
<dbReference type="PANTHER" id="PTHR31259">
    <property type="entry name" value="ENDOSOME-ASSOCIATED TRAFFICKING REGULATOR 1"/>
    <property type="match status" value="1"/>
</dbReference>
<evidence type="ECO:0000256" key="3">
    <source>
        <dbReference type="ARBA" id="ARBA00023054"/>
    </source>
</evidence>
<dbReference type="GO" id="GO:1903566">
    <property type="term" value="P:positive regulation of protein localization to cilium"/>
    <property type="evidence" value="ECO:0007669"/>
    <property type="project" value="TreeGrafter"/>
</dbReference>
<evidence type="ECO:0000256" key="1">
    <source>
        <dbReference type="ARBA" id="ARBA00007791"/>
    </source>
</evidence>
<feature type="compositionally biased region" description="Basic and acidic residues" evidence="5">
    <location>
        <begin position="186"/>
        <end position="198"/>
    </location>
</feature>
<comment type="similarity">
    <text evidence="1">Belongs to the ENTR1 family.</text>
</comment>
<reference evidence="6" key="2">
    <citation type="submission" date="2025-09" db="UniProtKB">
        <authorList>
            <consortium name="Ensembl"/>
        </authorList>
    </citation>
    <scope>IDENTIFICATION</scope>
</reference>
<feature type="compositionally biased region" description="Polar residues" evidence="5">
    <location>
        <begin position="41"/>
        <end position="53"/>
    </location>
</feature>